<sequence>MGRVSKWGAAWVAITVALVSLVLVAGPVEAAMNQPFGIRYQSSDTGDIMLRGNTLVACPDNTPACTAALDTSNNTATNNALNNDQYAMKYADVDTDNTTTASSSANVTLPTGATVKWAGLYWSGYTATWQAGQTAALGTTAKNRMKFRAPGDAGYSTVTASTQTEWVNNPTDGTAQGAPYVSFANVTAAVRNAGSGTYFGADVHAITGNGAYAAWSLVVVYRDPSQPQRNLVVFDGFGTVQNAAGDTSVEMDLTGLSAPASGTVNARLGAVVFEGDAGIVGDKFEFVRQDASVLTLSDAQNPANNFFNSTVTDGGTNVAGRNPSGQTFGFDADVLQSSLLLNPSDTTAKLRMTTGGERFFPAVATFVSNIYAPRLDVTRSAAVTDTVADGRNRPGDRITYSVDVVNNGDSDAANIVLSEQIPAGTTYVPNSLRIDGALVSDTADANAGEVSGTTVTARLGTGAGGSGGSGGTLAKNATARVTYTVEITSPYTAGGTVSGSSNVTYADTGVPPRTFSSPSNTTNTTIAVASTDLQVSLSANPTTVQRSGPLSVAWTATIRNNGPDAETKPVLVTTLPTGVTGITYPGAGATCTTSGVIVTCTLSSTLASNATANVVINGTLPANAADPSTASTKVSGDGTDPTPANNTATAAVGVNSPPTAVADSAPLVSPSTQIDIDVLGNDSDPNSGDELSLPNSPAGDWLVTPPAHGTATLVNGKVRYTLTDTNYSGTDTFTYKVCDNRGGCSTATSSVLVNDQRRSDLKVEHTASPKVIQQTATSREITWTAVVTNLGPQDEPDVKLTETLPAGVTAVTVNGATCTNVSSVYTCPLGAMASNATKTVTFKATLPANASDPSNASAVVSGTLPDPTPANNTGAAPVGINRPPLVGADSATLAADVLSTTVDVRANDSDPDSDPLTITQVSKPAHGTAEIVDGKVKYTLTDLSHVGPETISYTVCDGRGGCTDGTLTIDVKDHEAADLSVTQTVDPRIVQRGGTRIATWTVKVSNAGPDTAQKPVLTQTLPTGVTAIKTSLAACTINAAVVTCPMDNLASGASADVMFTATLPADAPDTVAANASVTSTSSDPTPANNKATGSVAMNAPPVADAETVPLPSTASKVTINVLGGDTDPDGDPLTLSTVTTPGHGTAKIVDGKVEYTLTDATFTGDDTFEYTVCDGRGGCSTALVTVQVADHSQPPVAKPDTVKVPTGGNVTIDVTGNDTDPNGAALTLTKITGQPAHGTAKIVDGKLVYTPKKGYVGTDTVRYQVCDTTGVCSEADVTVKVTSKAPVLKPDKATVRPGATTAIDVLANDTDPSGAKLGSLTIVKQPKTGIAYVGQDGKIHYRAPKNAAQGTEVTIGYRACNPSGACSDGTITMKVAGAPVSSDDGDGDGDGSGNGGGTGTSDGSGNGDGSGTGSGTDSGNGSDDGGSLAYTGVRYLGPVILAAFALMLYGLITRSRLNGPRSTRGRHKA</sequence>
<feature type="domain" description="DUF11" evidence="3">
    <location>
        <begin position="978"/>
        <end position="1094"/>
    </location>
</feature>
<evidence type="ECO:0000313" key="4">
    <source>
        <dbReference type="EMBL" id="MCD5314794.1"/>
    </source>
</evidence>
<dbReference type="InterPro" id="IPR001434">
    <property type="entry name" value="OmcB-like_DUF11"/>
</dbReference>
<protein>
    <submittedName>
        <fullName evidence="4">Ig-like domain-containing protein</fullName>
    </submittedName>
</protein>
<keyword evidence="2" id="KW-0812">Transmembrane</keyword>
<evidence type="ECO:0000313" key="5">
    <source>
        <dbReference type="Proteomes" id="UP001138997"/>
    </source>
</evidence>
<feature type="transmembrane region" description="Helical" evidence="2">
    <location>
        <begin position="1435"/>
        <end position="1452"/>
    </location>
</feature>
<dbReference type="EMBL" id="JAJOMB010000018">
    <property type="protein sequence ID" value="MCD5314794.1"/>
    <property type="molecule type" value="Genomic_DNA"/>
</dbReference>
<reference evidence="4" key="1">
    <citation type="submission" date="2021-11" db="EMBL/GenBank/DDBJ databases">
        <title>Streptomyces corallinus and Kineosporia corallina sp. nov., two new coral-derived marine actinobacteria.</title>
        <authorList>
            <person name="Buangrab K."/>
            <person name="Sutthacheep M."/>
            <person name="Yeemin T."/>
            <person name="Harunari E."/>
            <person name="Igarashi Y."/>
            <person name="Sripreechasak P."/>
            <person name="Kanchanasin P."/>
            <person name="Tanasupawat S."/>
            <person name="Phongsopitanun W."/>
        </authorList>
    </citation>
    <scope>NUCLEOTIDE SEQUENCE</scope>
    <source>
        <strain evidence="4">JCM 31032</strain>
    </source>
</reference>
<feature type="compositionally biased region" description="Gly residues" evidence="1">
    <location>
        <begin position="1390"/>
        <end position="1422"/>
    </location>
</feature>
<feature type="domain" description="DUF11" evidence="3">
    <location>
        <begin position="532"/>
        <end position="652"/>
    </location>
</feature>
<keyword evidence="5" id="KW-1185">Reference proteome</keyword>
<dbReference type="PANTHER" id="PTHR34819">
    <property type="entry name" value="LARGE CYSTEINE-RICH PERIPLASMIC PROTEIN OMCB"/>
    <property type="match status" value="1"/>
</dbReference>
<dbReference type="Pfam" id="PF01345">
    <property type="entry name" value="DUF11"/>
    <property type="match status" value="4"/>
</dbReference>
<keyword evidence="2" id="KW-1133">Transmembrane helix</keyword>
<feature type="domain" description="DUF11" evidence="3">
    <location>
        <begin position="382"/>
        <end position="504"/>
    </location>
</feature>
<name>A0A9X1NJM9_9ACTN</name>
<dbReference type="Pfam" id="PF17963">
    <property type="entry name" value="Big_9"/>
    <property type="match status" value="5"/>
</dbReference>
<comment type="caution">
    <text evidence="4">The sequence shown here is derived from an EMBL/GenBank/DDBJ whole genome shotgun (WGS) entry which is preliminary data.</text>
</comment>
<feature type="domain" description="DUF11" evidence="3">
    <location>
        <begin position="760"/>
        <end position="876"/>
    </location>
</feature>
<dbReference type="InterPro" id="IPR008966">
    <property type="entry name" value="Adhesion_dom_sf"/>
</dbReference>
<dbReference type="NCBIfam" id="TIGR01451">
    <property type="entry name" value="B_ant_repeat"/>
    <property type="match status" value="2"/>
</dbReference>
<accession>A0A9X1NJM9</accession>
<feature type="region of interest" description="Disordered" evidence="1">
    <location>
        <begin position="621"/>
        <end position="668"/>
    </location>
</feature>
<evidence type="ECO:0000256" key="2">
    <source>
        <dbReference type="SAM" id="Phobius"/>
    </source>
</evidence>
<dbReference type="InterPro" id="IPR051172">
    <property type="entry name" value="Chlamydia_OmcB"/>
</dbReference>
<dbReference type="RefSeq" id="WP_231447598.1">
    <property type="nucleotide sequence ID" value="NZ_JAJOMB010000018.1"/>
</dbReference>
<evidence type="ECO:0000259" key="3">
    <source>
        <dbReference type="Pfam" id="PF01345"/>
    </source>
</evidence>
<dbReference type="InterPro" id="IPR047589">
    <property type="entry name" value="DUF11_rpt"/>
</dbReference>
<keyword evidence="2" id="KW-0472">Membrane</keyword>
<feature type="region of interest" description="Disordered" evidence="1">
    <location>
        <begin position="1377"/>
        <end position="1422"/>
    </location>
</feature>
<dbReference type="Gene3D" id="2.60.40.2810">
    <property type="match status" value="4"/>
</dbReference>
<dbReference type="NCBIfam" id="NF012211">
    <property type="entry name" value="tand_rpt_95"/>
    <property type="match status" value="2"/>
</dbReference>
<dbReference type="PANTHER" id="PTHR34819:SF5">
    <property type="entry name" value="CONSERVED REPEAT DOMAIN PROTEIN"/>
    <property type="match status" value="1"/>
</dbReference>
<proteinExistence type="predicted"/>
<evidence type="ECO:0000256" key="1">
    <source>
        <dbReference type="SAM" id="MobiDB-lite"/>
    </source>
</evidence>
<dbReference type="SUPFAM" id="SSF49401">
    <property type="entry name" value="Bacterial adhesins"/>
    <property type="match status" value="1"/>
</dbReference>
<gene>
    <name evidence="4" type="ORF">LR394_28225</name>
</gene>
<dbReference type="Proteomes" id="UP001138997">
    <property type="component" value="Unassembled WGS sequence"/>
</dbReference>
<dbReference type="Gene3D" id="2.60.40.740">
    <property type="match status" value="1"/>
</dbReference>
<feature type="compositionally biased region" description="Low complexity" evidence="1">
    <location>
        <begin position="639"/>
        <end position="651"/>
    </location>
</feature>
<organism evidence="4 5">
    <name type="scientific">Kineosporia babensis</name>
    <dbReference type="NCBI Taxonomy" id="499548"/>
    <lineage>
        <taxon>Bacteria</taxon>
        <taxon>Bacillati</taxon>
        <taxon>Actinomycetota</taxon>
        <taxon>Actinomycetes</taxon>
        <taxon>Kineosporiales</taxon>
        <taxon>Kineosporiaceae</taxon>
        <taxon>Kineosporia</taxon>
    </lineage>
</organism>